<dbReference type="Proteomes" id="UP000653480">
    <property type="component" value="Unassembled WGS sequence"/>
</dbReference>
<reference evidence="1" key="2">
    <citation type="submission" date="2020-09" db="EMBL/GenBank/DDBJ databases">
        <authorList>
            <person name="Sun Q."/>
            <person name="Zhou Y."/>
        </authorList>
    </citation>
    <scope>NUCLEOTIDE SEQUENCE</scope>
    <source>
        <strain evidence="1">CGMCC 4.7138</strain>
    </source>
</reference>
<evidence type="ECO:0000313" key="2">
    <source>
        <dbReference type="Proteomes" id="UP000653480"/>
    </source>
</evidence>
<dbReference type="RefSeq" id="WP_142574865.1">
    <property type="nucleotide sequence ID" value="NZ_BMMN01000003.1"/>
</dbReference>
<proteinExistence type="predicted"/>
<accession>A0A8H9LAE0</accession>
<name>A0A8H9LAE0_9ACTN</name>
<organism evidence="1 2">
    <name type="scientific">Microbispora bryophytorum</name>
    <dbReference type="NCBI Taxonomy" id="1460882"/>
    <lineage>
        <taxon>Bacteria</taxon>
        <taxon>Bacillati</taxon>
        <taxon>Actinomycetota</taxon>
        <taxon>Actinomycetes</taxon>
        <taxon>Streptosporangiales</taxon>
        <taxon>Streptosporangiaceae</taxon>
        <taxon>Microbispora</taxon>
    </lineage>
</organism>
<gene>
    <name evidence="1" type="ORF">GCM10011574_19650</name>
</gene>
<dbReference type="OrthoDB" id="3528098at2"/>
<keyword evidence="2" id="KW-1185">Reference proteome</keyword>
<dbReference type="AlphaFoldDB" id="A0A8H9LAE0"/>
<dbReference type="EMBL" id="BMMN01000003">
    <property type="protein sequence ID" value="GGO06768.1"/>
    <property type="molecule type" value="Genomic_DNA"/>
</dbReference>
<reference evidence="1" key="1">
    <citation type="journal article" date="2014" name="Int. J. Syst. Evol. Microbiol.">
        <title>Complete genome sequence of Corynebacterium casei LMG S-19264T (=DSM 44701T), isolated from a smear-ripened cheese.</title>
        <authorList>
            <consortium name="US DOE Joint Genome Institute (JGI-PGF)"/>
            <person name="Walter F."/>
            <person name="Albersmeier A."/>
            <person name="Kalinowski J."/>
            <person name="Ruckert C."/>
        </authorList>
    </citation>
    <scope>NUCLEOTIDE SEQUENCE</scope>
    <source>
        <strain evidence="1">CGMCC 4.7138</strain>
    </source>
</reference>
<sequence length="163" mass="18737">MADLLITVEDIFQRRYGRYLLADADGPTIDTEDARLLGGELCSTTQNLMVIESIVGRDDVMELMRGRFVFEVWTAEPPPTPSDVWDKQIVVHLRTTSGVVHLEDDDEMASPLQVDLGARAMHWRVRLSAREVELNPEDVEYFELGAEEYEAEVFLLQFWPDRH</sequence>
<comment type="caution">
    <text evidence="1">The sequence shown here is derived from an EMBL/GenBank/DDBJ whole genome shotgun (WGS) entry which is preliminary data.</text>
</comment>
<evidence type="ECO:0000313" key="1">
    <source>
        <dbReference type="EMBL" id="GGO06768.1"/>
    </source>
</evidence>
<protein>
    <submittedName>
        <fullName evidence="1">Uncharacterized protein</fullName>
    </submittedName>
</protein>